<reference evidence="2" key="2">
    <citation type="submission" date="2017-12" db="EMBL/GenBank/DDBJ databases">
        <title>Genome sequence of the Bar-tailed Godwit (Limosa lapponica baueri).</title>
        <authorList>
            <person name="Lima N.C.B."/>
            <person name="Parody-Merino A.M."/>
            <person name="Battley P.F."/>
            <person name="Fidler A.E."/>
            <person name="Prosdocimi F."/>
        </authorList>
    </citation>
    <scope>NUCLEOTIDE SEQUENCE [LARGE SCALE GENOMIC DNA]</scope>
</reference>
<dbReference type="AlphaFoldDB" id="A0A2I0TV39"/>
<evidence type="ECO:0000313" key="1">
    <source>
        <dbReference type="EMBL" id="PKU37667.1"/>
    </source>
</evidence>
<name>A0A2I0TV39_LIMLA</name>
<reference evidence="2" key="1">
    <citation type="submission" date="2017-11" db="EMBL/GenBank/DDBJ databases">
        <authorList>
            <person name="Lima N.C."/>
            <person name="Parody-Merino A.M."/>
            <person name="Battley P.F."/>
            <person name="Fidler A.E."/>
            <person name="Prosdocimi F."/>
        </authorList>
    </citation>
    <scope>NUCLEOTIDE SEQUENCE [LARGE SCALE GENOMIC DNA]</scope>
</reference>
<protein>
    <submittedName>
        <fullName evidence="1">Uncharacterized protein</fullName>
    </submittedName>
</protein>
<sequence length="200" mass="22450">MERNNHALLSGCSLPQETSLLPIPFNVYMNSVEKITDSTVIQRVNLTAPAINLSGQKAAGQKMDSHSAGNVQLVFVSTPCCNRVKDCHSDQGTQEVQLINSYVVYRPRVEFGRKLESSHKGLLKLLTRKEEEETEVASHPDLLLSCMWNKQEHPQHHPATMDEAGEITIHVLNHRIVGVTRDLWRSASPTPLPYEDNDFV</sequence>
<dbReference type="EMBL" id="KZ507040">
    <property type="protein sequence ID" value="PKU37667.1"/>
    <property type="molecule type" value="Genomic_DNA"/>
</dbReference>
<evidence type="ECO:0000313" key="2">
    <source>
        <dbReference type="Proteomes" id="UP000233556"/>
    </source>
</evidence>
<keyword evidence="2" id="KW-1185">Reference proteome</keyword>
<gene>
    <name evidence="1" type="ORF">llap_12030</name>
</gene>
<organism evidence="1 2">
    <name type="scientific">Limosa lapponica baueri</name>
    <dbReference type="NCBI Taxonomy" id="1758121"/>
    <lineage>
        <taxon>Eukaryota</taxon>
        <taxon>Metazoa</taxon>
        <taxon>Chordata</taxon>
        <taxon>Craniata</taxon>
        <taxon>Vertebrata</taxon>
        <taxon>Euteleostomi</taxon>
        <taxon>Archelosauria</taxon>
        <taxon>Archosauria</taxon>
        <taxon>Dinosauria</taxon>
        <taxon>Saurischia</taxon>
        <taxon>Theropoda</taxon>
        <taxon>Coelurosauria</taxon>
        <taxon>Aves</taxon>
        <taxon>Neognathae</taxon>
        <taxon>Neoaves</taxon>
        <taxon>Charadriiformes</taxon>
        <taxon>Scolopacidae</taxon>
        <taxon>Limosa</taxon>
    </lineage>
</organism>
<proteinExistence type="predicted"/>
<dbReference type="Proteomes" id="UP000233556">
    <property type="component" value="Unassembled WGS sequence"/>
</dbReference>
<accession>A0A2I0TV39</accession>